<organism evidence="3 4">
    <name type="scientific">Enterovirga rhinocerotis</name>
    <dbReference type="NCBI Taxonomy" id="1339210"/>
    <lineage>
        <taxon>Bacteria</taxon>
        <taxon>Pseudomonadati</taxon>
        <taxon>Pseudomonadota</taxon>
        <taxon>Alphaproteobacteria</taxon>
        <taxon>Hyphomicrobiales</taxon>
        <taxon>Methylobacteriaceae</taxon>
        <taxon>Enterovirga</taxon>
    </lineage>
</organism>
<evidence type="ECO:0000313" key="4">
    <source>
        <dbReference type="Proteomes" id="UP000295122"/>
    </source>
</evidence>
<evidence type="ECO:0000256" key="1">
    <source>
        <dbReference type="SAM" id="Phobius"/>
    </source>
</evidence>
<dbReference type="RefSeq" id="WP_133768833.1">
    <property type="nucleotide sequence ID" value="NZ_SNZR01000011.1"/>
</dbReference>
<evidence type="ECO:0000259" key="2">
    <source>
        <dbReference type="Pfam" id="PF00892"/>
    </source>
</evidence>
<evidence type="ECO:0000313" key="3">
    <source>
        <dbReference type="EMBL" id="TDR93873.1"/>
    </source>
</evidence>
<dbReference type="SUPFAM" id="SSF103481">
    <property type="entry name" value="Multidrug resistance efflux transporter EmrE"/>
    <property type="match status" value="2"/>
</dbReference>
<feature type="transmembrane region" description="Helical" evidence="1">
    <location>
        <begin position="262"/>
        <end position="280"/>
    </location>
</feature>
<feature type="transmembrane region" description="Helical" evidence="1">
    <location>
        <begin position="30"/>
        <end position="53"/>
    </location>
</feature>
<proteinExistence type="predicted"/>
<dbReference type="GO" id="GO:0016020">
    <property type="term" value="C:membrane"/>
    <property type="evidence" value="ECO:0007669"/>
    <property type="project" value="InterPro"/>
</dbReference>
<reference evidence="3 4" key="1">
    <citation type="submission" date="2019-03" db="EMBL/GenBank/DDBJ databases">
        <title>Genomic Encyclopedia of Type Strains, Phase IV (KMG-IV): sequencing the most valuable type-strain genomes for metagenomic binning, comparative biology and taxonomic classification.</title>
        <authorList>
            <person name="Goeker M."/>
        </authorList>
    </citation>
    <scope>NUCLEOTIDE SEQUENCE [LARGE SCALE GENOMIC DNA]</scope>
    <source>
        <strain evidence="3 4">DSM 25903</strain>
    </source>
</reference>
<feature type="transmembrane region" description="Helical" evidence="1">
    <location>
        <begin position="6"/>
        <end position="23"/>
    </location>
</feature>
<dbReference type="Proteomes" id="UP000295122">
    <property type="component" value="Unassembled WGS sequence"/>
</dbReference>
<feature type="transmembrane region" description="Helical" evidence="1">
    <location>
        <begin position="114"/>
        <end position="132"/>
    </location>
</feature>
<accession>A0A4R7C6V4</accession>
<protein>
    <submittedName>
        <fullName evidence="3">EamA-like transporter family protein</fullName>
    </submittedName>
</protein>
<feature type="transmembrane region" description="Helical" evidence="1">
    <location>
        <begin position="59"/>
        <end position="81"/>
    </location>
</feature>
<dbReference type="Gene3D" id="1.10.3730.20">
    <property type="match status" value="2"/>
</dbReference>
<dbReference type="InterPro" id="IPR000620">
    <property type="entry name" value="EamA_dom"/>
</dbReference>
<keyword evidence="4" id="KW-1185">Reference proteome</keyword>
<comment type="caution">
    <text evidence="3">The sequence shown here is derived from an EMBL/GenBank/DDBJ whole genome shotgun (WGS) entry which is preliminary data.</text>
</comment>
<keyword evidence="1" id="KW-0472">Membrane</keyword>
<dbReference type="EMBL" id="SNZR01000011">
    <property type="protein sequence ID" value="TDR93873.1"/>
    <property type="molecule type" value="Genomic_DNA"/>
</dbReference>
<dbReference type="AlphaFoldDB" id="A0A4R7C6V4"/>
<dbReference type="InterPro" id="IPR037185">
    <property type="entry name" value="EmrE-like"/>
</dbReference>
<name>A0A4R7C6V4_9HYPH</name>
<feature type="domain" description="EamA" evidence="2">
    <location>
        <begin position="146"/>
        <end position="278"/>
    </location>
</feature>
<keyword evidence="1" id="KW-1133">Transmembrane helix</keyword>
<gene>
    <name evidence="3" type="ORF">EV668_1142</name>
</gene>
<sequence length="281" mass="29271">MEFHVFAAVLAAAALHAGWNAFLKLRLEPLLAMTLIMGFAGLVALPALIVLGLPPRSSWPWLATSIALHLAYSIVLTSAYARADMGQVYPIARGGAPLMTALASALLLQEPVSALQLFGIASLGLGVAAMSILGRRSGGRVDPLAIGLALLTAASICGYTLSDGLGARASGSPHAYTAALFVADGITLSAYAAWRRGGKKLREALGYWRQGVVGGTMSLASYWIAIWAMTIAPIALVAALRESSVLFAVAIAVIVVKEPLQWTRALAAVVILFGLVLVRLG</sequence>
<feature type="transmembrane region" description="Helical" evidence="1">
    <location>
        <begin position="88"/>
        <end position="108"/>
    </location>
</feature>
<dbReference type="OrthoDB" id="9783707at2"/>
<feature type="transmembrane region" description="Helical" evidence="1">
    <location>
        <begin position="174"/>
        <end position="194"/>
    </location>
</feature>
<dbReference type="Pfam" id="PF00892">
    <property type="entry name" value="EamA"/>
    <property type="match status" value="1"/>
</dbReference>
<keyword evidence="1" id="KW-0812">Transmembrane</keyword>
<feature type="transmembrane region" description="Helical" evidence="1">
    <location>
        <begin position="144"/>
        <end position="162"/>
    </location>
</feature>